<dbReference type="SUPFAM" id="SSF89372">
    <property type="entry name" value="Fucose-specific lectin"/>
    <property type="match status" value="1"/>
</dbReference>
<reference evidence="3" key="1">
    <citation type="submission" date="2020-05" db="EMBL/GenBank/DDBJ databases">
        <authorList>
            <person name="Chiriac C."/>
            <person name="Salcher M."/>
            <person name="Ghai R."/>
            <person name="Kavagutti S V."/>
        </authorList>
    </citation>
    <scope>NUCLEOTIDE SEQUENCE</scope>
</reference>
<name>A0A6J6I5F0_9ZZZZ</name>
<sequence length="793" mass="85625">MRGRKFTIRALSLLIISSLLSSLAIAVEAQAVTPFLQRPATHWGHTLAGPAATSEQLPRQKVAHLEAKSKFVINYKNFPTWAKRDFQAAADVWASHFASSAPVTIDASWVQIGAVNVLGSARPGSYFIGFEGAPDSTLWYPSALANALAGKDLDKKQAEIIIQVNSDANWNTRNDGLSYSQEYDLQSVFLHEMAHGLGFLSTDSFDPNFGFGRIEEPTPFDAYALVEDGRRLSDLPSPSIELGIALRSPLVWSGALGVAANGGVKPLLFTPKEYEEGSSVSHLDEDTFAASGENAVMTPNLEAGEIFHKPGPLLLAMMEDMRRKPPAGKSTGVPLPVRNVEALISDGEAIISFDPPANARTAQISTYTVRNNVTNQVKNSIKSPVKFTGLKNGSAYSFTVIATNINGSSEPVATEQVVPAPSWTRFVIDAKSDAKLLSSATFNGEPALVYADSKSGDLRIAQWNSKAWIKRTVDGAGGSQGRTNLPITGALSTCVNGTGKKQTLHIFYANEVDKDLRYAKYDGKNFTYEIVDGNGPQVNSYDSPLRVRTASDVNVSSACIASAGGVQVFYRDESQGILLGAVKSKSAKNWVYELVDGDRKTDGRTTGDVAFSLKAIFDGRTSYLIYDAVLDINQKEQPTASEIRLATRTNFSSSGWSYRILESSTPTNPVSGFAIAIGKSISGIFATWLGGDSLSLPEAKSVRWISLSQNSTASSIIPEGLGTPSRYLSTDTSLIAFNCERRLCAVDKSKTIPKKMFLSPYENPDGIESAWVNVNRAKYLVAGIYGQLVMLRP</sequence>
<dbReference type="Gene3D" id="3.40.390.10">
    <property type="entry name" value="Collagenase (Catalytic Domain)"/>
    <property type="match status" value="1"/>
</dbReference>
<dbReference type="Pfam" id="PF00041">
    <property type="entry name" value="fn3"/>
    <property type="match status" value="1"/>
</dbReference>
<dbReference type="GO" id="GO:0008237">
    <property type="term" value="F:metallopeptidase activity"/>
    <property type="evidence" value="ECO:0007669"/>
    <property type="project" value="InterPro"/>
</dbReference>
<evidence type="ECO:0000313" key="2">
    <source>
        <dbReference type="EMBL" id="CAB4536120.1"/>
    </source>
</evidence>
<protein>
    <submittedName>
        <fullName evidence="3">Unannotated protein</fullName>
    </submittedName>
</protein>
<dbReference type="InterPro" id="IPR024079">
    <property type="entry name" value="MetalloPept_cat_dom_sf"/>
</dbReference>
<dbReference type="InterPro" id="IPR036116">
    <property type="entry name" value="FN3_sf"/>
</dbReference>
<proteinExistence type="predicted"/>
<gene>
    <name evidence="2" type="ORF">UFOPK1440_00155</name>
    <name evidence="3" type="ORF">UFOPK1946_00305</name>
</gene>
<dbReference type="CDD" id="cd00063">
    <property type="entry name" value="FN3"/>
    <property type="match status" value="1"/>
</dbReference>
<dbReference type="SUPFAM" id="SSF49265">
    <property type="entry name" value="Fibronectin type III"/>
    <property type="match status" value="1"/>
</dbReference>
<dbReference type="Gene3D" id="2.60.40.10">
    <property type="entry name" value="Immunoglobulins"/>
    <property type="match status" value="1"/>
</dbReference>
<accession>A0A6J6I5F0</accession>
<evidence type="ECO:0000259" key="1">
    <source>
        <dbReference type="PROSITE" id="PS50853"/>
    </source>
</evidence>
<dbReference type="EMBL" id="CAEZSP010000003">
    <property type="protein sequence ID" value="CAB4536120.1"/>
    <property type="molecule type" value="Genomic_DNA"/>
</dbReference>
<dbReference type="EMBL" id="CAEZVG010000008">
    <property type="protein sequence ID" value="CAB4619055.1"/>
    <property type="molecule type" value="Genomic_DNA"/>
</dbReference>
<organism evidence="3">
    <name type="scientific">freshwater metagenome</name>
    <dbReference type="NCBI Taxonomy" id="449393"/>
    <lineage>
        <taxon>unclassified sequences</taxon>
        <taxon>metagenomes</taxon>
        <taxon>ecological metagenomes</taxon>
    </lineage>
</organism>
<dbReference type="AlphaFoldDB" id="A0A6J6I5F0"/>
<dbReference type="SUPFAM" id="SSF55486">
    <property type="entry name" value="Metalloproteases ('zincins'), catalytic domain"/>
    <property type="match status" value="1"/>
</dbReference>
<dbReference type="PROSITE" id="PS50853">
    <property type="entry name" value="FN3"/>
    <property type="match status" value="1"/>
</dbReference>
<feature type="domain" description="Fibronectin type-III" evidence="1">
    <location>
        <begin position="333"/>
        <end position="422"/>
    </location>
</feature>
<evidence type="ECO:0000313" key="3">
    <source>
        <dbReference type="EMBL" id="CAB4619055.1"/>
    </source>
</evidence>
<dbReference type="InterPro" id="IPR003961">
    <property type="entry name" value="FN3_dom"/>
</dbReference>
<dbReference type="InterPro" id="IPR013783">
    <property type="entry name" value="Ig-like_fold"/>
</dbReference>
<dbReference type="SMART" id="SM00060">
    <property type="entry name" value="FN3"/>
    <property type="match status" value="1"/>
</dbReference>